<dbReference type="RefSeq" id="WP_059443144.1">
    <property type="nucleotide sequence ID" value="NZ_CADEVY010000004.1"/>
</dbReference>
<dbReference type="InterPro" id="IPR050109">
    <property type="entry name" value="HTH-type_TetR-like_transc_reg"/>
</dbReference>
<dbReference type="PRINTS" id="PR00455">
    <property type="entry name" value="HTHTETR"/>
</dbReference>
<dbReference type="PANTHER" id="PTHR30055:SF146">
    <property type="entry name" value="HTH-TYPE TRANSCRIPTIONAL DUAL REGULATOR CECR"/>
    <property type="match status" value="1"/>
</dbReference>
<dbReference type="PANTHER" id="PTHR30055">
    <property type="entry name" value="HTH-TYPE TRANSCRIPTIONAL REGULATOR RUTR"/>
    <property type="match status" value="1"/>
</dbReference>
<dbReference type="OrthoDB" id="8595767at2"/>
<keyword evidence="3" id="KW-0804">Transcription</keyword>
<dbReference type="AlphaFoldDB" id="A0A095F210"/>
<evidence type="ECO:0000256" key="2">
    <source>
        <dbReference type="ARBA" id="ARBA00023125"/>
    </source>
</evidence>
<dbReference type="KEGG" id="bgo:BM43_4065"/>
<reference evidence="7" key="3">
    <citation type="submission" date="2017-09" db="EMBL/GenBank/DDBJ databases">
        <title>FDA dAtabase for Regulatory Grade micrObial Sequences (FDA-ARGOS): Supporting development and validation of Infectious Disease Dx tests.</title>
        <authorList>
            <person name="Minogue T."/>
            <person name="Wolcott M."/>
            <person name="Wasieloski L."/>
            <person name="Aguilar W."/>
            <person name="Moore D."/>
            <person name="Tallon L.J."/>
            <person name="Sadzewicz L."/>
            <person name="Ott S."/>
            <person name="Zhao X."/>
            <person name="Nagaraj S."/>
            <person name="Vavikolanu K."/>
            <person name="Aluvathingal J."/>
            <person name="Nadendla S."/>
            <person name="Sichtig H."/>
        </authorList>
    </citation>
    <scope>NUCLEOTIDE SEQUENCE</scope>
    <source>
        <strain evidence="7">FDAARGOS_390</strain>
    </source>
</reference>
<evidence type="ECO:0000256" key="3">
    <source>
        <dbReference type="ARBA" id="ARBA00023163"/>
    </source>
</evidence>
<dbReference type="SUPFAM" id="SSF46689">
    <property type="entry name" value="Homeodomain-like"/>
    <property type="match status" value="1"/>
</dbReference>
<evidence type="ECO:0000313" key="6">
    <source>
        <dbReference type="EMBL" id="KGC11388.1"/>
    </source>
</evidence>
<dbReference type="EMBL" id="JPGG01000017">
    <property type="protein sequence ID" value="KGC11388.1"/>
    <property type="molecule type" value="Genomic_DNA"/>
</dbReference>
<dbReference type="Gene3D" id="1.10.357.10">
    <property type="entry name" value="Tetracycline Repressor, domain 2"/>
    <property type="match status" value="1"/>
</dbReference>
<evidence type="ECO:0000256" key="4">
    <source>
        <dbReference type="PROSITE-ProRule" id="PRU00335"/>
    </source>
</evidence>
<feature type="DNA-binding region" description="H-T-H motif" evidence="4">
    <location>
        <begin position="39"/>
        <end position="58"/>
    </location>
</feature>
<proteinExistence type="predicted"/>
<dbReference type="InterPro" id="IPR039536">
    <property type="entry name" value="TetR_C_Proteobacteria"/>
</dbReference>
<dbReference type="GO" id="GO:0000976">
    <property type="term" value="F:transcription cis-regulatory region binding"/>
    <property type="evidence" value="ECO:0007669"/>
    <property type="project" value="TreeGrafter"/>
</dbReference>
<dbReference type="GO" id="GO:0003700">
    <property type="term" value="F:DNA-binding transcription factor activity"/>
    <property type="evidence" value="ECO:0007669"/>
    <property type="project" value="TreeGrafter"/>
</dbReference>
<dbReference type="Pfam" id="PF00440">
    <property type="entry name" value="TetR_N"/>
    <property type="match status" value="1"/>
</dbReference>
<feature type="domain" description="HTH tetR-type" evidence="5">
    <location>
        <begin position="16"/>
        <end position="76"/>
    </location>
</feature>
<evidence type="ECO:0000256" key="1">
    <source>
        <dbReference type="ARBA" id="ARBA00023015"/>
    </source>
</evidence>
<dbReference type="PROSITE" id="PS50977">
    <property type="entry name" value="HTH_TETR_2"/>
    <property type="match status" value="1"/>
</dbReference>
<dbReference type="Gene3D" id="1.10.10.60">
    <property type="entry name" value="Homeodomain-like"/>
    <property type="match status" value="1"/>
</dbReference>
<dbReference type="Pfam" id="PF14246">
    <property type="entry name" value="TetR_C_7"/>
    <property type="match status" value="1"/>
</dbReference>
<dbReference type="FunFam" id="1.10.10.60:FF:000141">
    <property type="entry name" value="TetR family transcriptional regulator"/>
    <property type="match status" value="1"/>
</dbReference>
<reference evidence="6 8" key="1">
    <citation type="submission" date="2014-04" db="EMBL/GenBank/DDBJ databases">
        <authorList>
            <person name="Bishop-Lilly K.A."/>
            <person name="Broomall S.M."/>
            <person name="Chain P.S."/>
            <person name="Chertkov O."/>
            <person name="Coyne S.R."/>
            <person name="Daligault H.E."/>
            <person name="Davenport K.W."/>
            <person name="Erkkila T."/>
            <person name="Frey K.G."/>
            <person name="Gibbons H.S."/>
            <person name="Gu W."/>
            <person name="Jaissle J."/>
            <person name="Johnson S.L."/>
            <person name="Koroleva G.I."/>
            <person name="Ladner J.T."/>
            <person name="Lo C.-C."/>
            <person name="Minogue T.D."/>
            <person name="Munk C."/>
            <person name="Palacios G.F."/>
            <person name="Redden C.L."/>
            <person name="Rosenzweig C.N."/>
            <person name="Scholz M.B."/>
            <person name="Teshima H."/>
            <person name="Xu Y."/>
        </authorList>
    </citation>
    <scope>NUCLEOTIDE SEQUENCE [LARGE SCALE GENOMIC DNA]</scope>
    <source>
        <strain evidence="6">Gladioli</strain>
        <strain evidence="8">gladioli</strain>
    </source>
</reference>
<evidence type="ECO:0000259" key="5">
    <source>
        <dbReference type="PROSITE" id="PS50977"/>
    </source>
</evidence>
<sequence length="219" mass="23850">MQKSLPVSRAGRPKDPAKRVAIVEAATSLFAEQRYDMVTMEDVAAKAGVSKMTVYSHFADKEALLEDVVRGVSDRMTRGLSYVGSEKLPLRERLTDIGTAFLTVMINVHVTGIAHSLPMSSGDQALRHRFYNAGTGRTVAALASILKEAAERDELLLDSPAEAAQDLVSLWEGGLPARIVFGVVEPAAEEEIAQQALRGTNVFLRAYGNPRKRKQLSMP</sequence>
<name>A0A095F210_BURGA</name>
<dbReference type="Proteomes" id="UP000220629">
    <property type="component" value="Unassembled WGS sequence"/>
</dbReference>
<dbReference type="InterPro" id="IPR009057">
    <property type="entry name" value="Homeodomain-like_sf"/>
</dbReference>
<evidence type="ECO:0000313" key="8">
    <source>
        <dbReference type="Proteomes" id="UP000029590"/>
    </source>
</evidence>
<accession>A0A095F210</accession>
<evidence type="ECO:0000313" key="7">
    <source>
        <dbReference type="EMBL" id="PEH37861.1"/>
    </source>
</evidence>
<evidence type="ECO:0000313" key="9">
    <source>
        <dbReference type="Proteomes" id="UP000220629"/>
    </source>
</evidence>
<keyword evidence="2 4" id="KW-0238">DNA-binding</keyword>
<reference evidence="9" key="2">
    <citation type="submission" date="2017-09" db="EMBL/GenBank/DDBJ databases">
        <title>FDA dAtabase for Regulatory Grade micrObial Sequences (FDA-ARGOS): Supporting development and validation of Infectious Disease Dx tests.</title>
        <authorList>
            <person name="Minogue T."/>
            <person name="Wolcott M."/>
            <person name="Wasieloski L."/>
            <person name="Aguilar W."/>
            <person name="Moore D."/>
            <person name="Tallon L."/>
            <person name="Sadzewicz L."/>
            <person name="Ott S."/>
            <person name="Zhao X."/>
            <person name="Nagaraj S."/>
            <person name="Vavikolanu K."/>
            <person name="Aluvathingal J."/>
            <person name="Nadendla S."/>
            <person name="Sichtig H."/>
        </authorList>
    </citation>
    <scope>NUCLEOTIDE SEQUENCE [LARGE SCALE GENOMIC DNA]</scope>
    <source>
        <strain evidence="9">FDAARGOS_390</strain>
    </source>
</reference>
<comment type="caution">
    <text evidence="7">The sequence shown here is derived from an EMBL/GenBank/DDBJ whole genome shotgun (WGS) entry which is preliminary data.</text>
</comment>
<keyword evidence="1" id="KW-0805">Transcription regulation</keyword>
<dbReference type="EMBL" id="PDDY01000004">
    <property type="protein sequence ID" value="PEH37861.1"/>
    <property type="molecule type" value="Genomic_DNA"/>
</dbReference>
<dbReference type="Proteomes" id="UP000029590">
    <property type="component" value="Unassembled WGS sequence"/>
</dbReference>
<gene>
    <name evidence="7" type="ORF">CRM94_25675</name>
    <name evidence="6" type="ORF">DM48_7433</name>
</gene>
<protein>
    <submittedName>
        <fullName evidence="6">Bacterial regulatory s, lacI family protein</fullName>
    </submittedName>
    <submittedName>
        <fullName evidence="7">TetR/AcrR family transcriptional regulator</fullName>
    </submittedName>
</protein>
<organism evidence="7 9">
    <name type="scientific">Burkholderia gladioli</name>
    <name type="common">Pseudomonas marginata</name>
    <name type="synonym">Phytomonas marginata</name>
    <dbReference type="NCBI Taxonomy" id="28095"/>
    <lineage>
        <taxon>Bacteria</taxon>
        <taxon>Pseudomonadati</taxon>
        <taxon>Pseudomonadota</taxon>
        <taxon>Betaproteobacteria</taxon>
        <taxon>Burkholderiales</taxon>
        <taxon>Burkholderiaceae</taxon>
        <taxon>Burkholderia</taxon>
    </lineage>
</organism>
<dbReference type="InterPro" id="IPR001647">
    <property type="entry name" value="HTH_TetR"/>
</dbReference>